<sequence>MSDDSDQSTEERARGILTHDDRLYLYDKCNLTVKEEQDTRRRIQQRVENALLDLELLWELLPEDDLEQVFYPNNVEKRKKLRAASQYGIALLLVGLSMNRDPHGSRISDSIEQAIFTTDSVAAVDVSIDREDVPEGDALIAKIDDKETRSNELRERLAQQELSEKKRAEIERQLEKVQTHWYYLYEKALFDDSVDPEEFVSIPVLGGDRLSAEDVAKEREYVEASPLVRHPLPTIVDISHSPEQTDESS</sequence>
<evidence type="ECO:0000256" key="1">
    <source>
        <dbReference type="SAM" id="Coils"/>
    </source>
</evidence>
<dbReference type="InterPro" id="IPR058415">
    <property type="entry name" value="DUF8102"/>
</dbReference>
<dbReference type="EMBL" id="EF583983">
    <property type="protein sequence ID" value="ABQ75799.1"/>
    <property type="molecule type" value="Genomic_DNA"/>
</dbReference>
<organism evidence="3">
    <name type="scientific">uncultured haloarchaeon</name>
    <dbReference type="NCBI Taxonomy" id="160804"/>
    <lineage>
        <taxon>Archaea</taxon>
        <taxon>Methanobacteriati</taxon>
        <taxon>Methanobacteriota</taxon>
        <taxon>Stenosarchaea group</taxon>
        <taxon>Halobacteria</taxon>
        <taxon>Halobacteriales</taxon>
        <taxon>Halobacteriaceae</taxon>
        <taxon>environmental samples</taxon>
    </lineage>
</organism>
<reference evidence="3" key="1">
    <citation type="journal article" date="2007" name="ISME J.">
        <title>Genomic plasticity in prokaryotes: the case of the square haloarchaeon.</title>
        <authorList>
            <person name="Cuadros-Orellana S."/>
            <person name="Martin-Cuadrado A.B."/>
            <person name="Legault B."/>
            <person name="D'Auria G."/>
            <person name="Zhaxybayeva O."/>
            <person name="Papke R.T."/>
            <person name="Rodriguez-Valera F."/>
        </authorList>
    </citation>
    <scope>NUCLEOTIDE SEQUENCE</scope>
</reference>
<feature type="domain" description="Domain of unknown function" evidence="2">
    <location>
        <begin position="16"/>
        <end position="172"/>
    </location>
</feature>
<name>A5YS42_9EURY</name>
<keyword evidence="1" id="KW-0175">Coiled coil</keyword>
<feature type="coiled-coil region" evidence="1">
    <location>
        <begin position="143"/>
        <end position="180"/>
    </location>
</feature>
<dbReference type="AlphaFoldDB" id="A5YS42"/>
<dbReference type="Pfam" id="PF26404">
    <property type="entry name" value="DUF8102"/>
    <property type="match status" value="1"/>
</dbReference>
<protein>
    <recommendedName>
        <fullName evidence="2">Domain of unknown function domain-containing protein</fullName>
    </recommendedName>
</protein>
<evidence type="ECO:0000313" key="3">
    <source>
        <dbReference type="EMBL" id="ABQ75799.1"/>
    </source>
</evidence>
<evidence type="ECO:0000259" key="2">
    <source>
        <dbReference type="Pfam" id="PF26404"/>
    </source>
</evidence>
<accession>A5YS42</accession>
<proteinExistence type="predicted"/>